<proteinExistence type="predicted"/>
<keyword evidence="2" id="KW-1185">Reference proteome</keyword>
<name>A0ABM1XYV5_AEDAL</name>
<dbReference type="RefSeq" id="XP_062701819.1">
    <property type="nucleotide sequence ID" value="XM_062845835.1"/>
</dbReference>
<evidence type="ECO:0000313" key="1">
    <source>
        <dbReference type="EnsemblMetazoa" id="AALFPA23_004096.P4895"/>
    </source>
</evidence>
<protein>
    <recommendedName>
        <fullName evidence="3">Secreted protein</fullName>
    </recommendedName>
</protein>
<sequence length="130" mass="15036">MTAVIHPAHAAKAEKKRAKFVELLITHGKVLLQKSQGPPEKYKKKDTGKEICVQMIVQHGSSPNRQNDHIQNNTKKTILEEQPQLIQAQQAYTVRQQAQQDKRHEKEMELLVLKKKLTLLEIQQLENEEQ</sequence>
<dbReference type="EnsemblMetazoa" id="AALFPA23_004096.R4895">
    <property type="protein sequence ID" value="AALFPA23_004096.P4895"/>
    <property type="gene ID" value="AALFPA23_004096"/>
</dbReference>
<dbReference type="GeneID" id="134285278"/>
<dbReference type="Proteomes" id="UP000069940">
    <property type="component" value="Unassembled WGS sequence"/>
</dbReference>
<evidence type="ECO:0008006" key="3">
    <source>
        <dbReference type="Google" id="ProtNLM"/>
    </source>
</evidence>
<reference evidence="1" key="2">
    <citation type="submission" date="2025-05" db="UniProtKB">
        <authorList>
            <consortium name="EnsemblMetazoa"/>
        </authorList>
    </citation>
    <scope>IDENTIFICATION</scope>
    <source>
        <strain evidence="1">Foshan</strain>
    </source>
</reference>
<evidence type="ECO:0000313" key="2">
    <source>
        <dbReference type="Proteomes" id="UP000069940"/>
    </source>
</evidence>
<accession>A0ABM1XYV5</accession>
<organism evidence="1 2">
    <name type="scientific">Aedes albopictus</name>
    <name type="common">Asian tiger mosquito</name>
    <name type="synonym">Stegomyia albopicta</name>
    <dbReference type="NCBI Taxonomy" id="7160"/>
    <lineage>
        <taxon>Eukaryota</taxon>
        <taxon>Metazoa</taxon>
        <taxon>Ecdysozoa</taxon>
        <taxon>Arthropoda</taxon>
        <taxon>Hexapoda</taxon>
        <taxon>Insecta</taxon>
        <taxon>Pterygota</taxon>
        <taxon>Neoptera</taxon>
        <taxon>Endopterygota</taxon>
        <taxon>Diptera</taxon>
        <taxon>Nematocera</taxon>
        <taxon>Culicoidea</taxon>
        <taxon>Culicidae</taxon>
        <taxon>Culicinae</taxon>
        <taxon>Aedini</taxon>
        <taxon>Aedes</taxon>
        <taxon>Stegomyia</taxon>
    </lineage>
</organism>
<reference evidence="2" key="1">
    <citation type="journal article" date="2015" name="Proc. Natl. Acad. Sci. U.S.A.">
        <title>Genome sequence of the Asian Tiger mosquito, Aedes albopictus, reveals insights into its biology, genetics, and evolution.</title>
        <authorList>
            <person name="Chen X.G."/>
            <person name="Jiang X."/>
            <person name="Gu J."/>
            <person name="Xu M."/>
            <person name="Wu Y."/>
            <person name="Deng Y."/>
            <person name="Zhang C."/>
            <person name="Bonizzoni M."/>
            <person name="Dermauw W."/>
            <person name="Vontas J."/>
            <person name="Armbruster P."/>
            <person name="Huang X."/>
            <person name="Yang Y."/>
            <person name="Zhang H."/>
            <person name="He W."/>
            <person name="Peng H."/>
            <person name="Liu Y."/>
            <person name="Wu K."/>
            <person name="Chen J."/>
            <person name="Lirakis M."/>
            <person name="Topalis P."/>
            <person name="Van Leeuwen T."/>
            <person name="Hall A.B."/>
            <person name="Jiang X."/>
            <person name="Thorpe C."/>
            <person name="Mueller R.L."/>
            <person name="Sun C."/>
            <person name="Waterhouse R.M."/>
            <person name="Yan G."/>
            <person name="Tu Z.J."/>
            <person name="Fang X."/>
            <person name="James A.A."/>
        </authorList>
    </citation>
    <scope>NUCLEOTIDE SEQUENCE [LARGE SCALE GENOMIC DNA]</scope>
    <source>
        <strain evidence="2">Foshan</strain>
    </source>
</reference>